<evidence type="ECO:0000256" key="7">
    <source>
        <dbReference type="ARBA" id="ARBA00022989"/>
    </source>
</evidence>
<dbReference type="SUPFAM" id="SSF52200">
    <property type="entry name" value="Toll/Interleukin receptor TIR domain"/>
    <property type="match status" value="1"/>
</dbReference>
<dbReference type="Pfam" id="PF01582">
    <property type="entry name" value="TIR"/>
    <property type="match status" value="1"/>
</dbReference>
<evidence type="ECO:0000256" key="5">
    <source>
        <dbReference type="ARBA" id="ARBA00022729"/>
    </source>
</evidence>
<evidence type="ECO:0000256" key="10">
    <source>
        <dbReference type="ARBA" id="ARBA00023180"/>
    </source>
</evidence>
<dbReference type="SMART" id="SM00255">
    <property type="entry name" value="TIR"/>
    <property type="match status" value="1"/>
</dbReference>
<keyword evidence="4 11" id="KW-0812">Transmembrane</keyword>
<comment type="similarity">
    <text evidence="2">Belongs to the Toll-like receptor family.</text>
</comment>
<dbReference type="Gene3D" id="3.40.50.10140">
    <property type="entry name" value="Toll/interleukin-1 receptor homology (TIR) domain"/>
    <property type="match status" value="1"/>
</dbReference>
<sequence length="750" mass="88193">MSRNQISTIEHSAFGNNVDMEDLDLSYNNLLHTQLPDSVFQNFSKLRRLFIHHNKFYDYPAGVRYLIGLTELKIDVFKDFHFGGNFLLLRKLANITLNPVGKFRLRNDTFYGLQNSPIENLQLDFWDSIHNPLERNFLTHFHHLKVLRIKFGISCSIVNALESLYGLRGRNMDELIFEHNMLRFPLPQDGTLTEHNMRYLLTMCVHRLSFNRDQIYYFPFEKVLNTTLGKCLRHVYFLRNQLFMTFKGLLSLFALPSVKTVNLPLSLTPSQGYFSPGLDINNNLQSKRTFNFNVTTTIPPSVEHVDFSYNVLYETSDLQSVRNYTTFNLYIRWIFNTSNIKTIRLANTQTDLCHHDWIIHCPNLNLLNASGWHCSFLNPSTFNKCGQLRYFNISNAQLGLGFKNDEDCQFLVNKKHLEELDLSHNNLDRLCDSFFNDSSNSLKTLYLDLNLFRHLPSALKGLKKIEYVSFRYNVLEYFDEQDLLIMDEANGTSFDYYGNKFDCSCKAKEGFIWMSVHLEKLVSIHTLKCIDGRDVSDVIGNIQQFRLRCLSMFWLQLSIITLLLLIITIFLTAFGFRHKALVLYFFMRAKHFIRGNKPLDKNEYKYDIFISYSEDDRDWVINYLCEKMSQDLELRVCFHENNFIPGLSIFDNIYNCIVESRLHLFVITHSFLKSTWGMHEMEITRNCVLRMREDENIIVLFKDEIPKSEMPSALKKVWFRVTCLKWPGDDPDIRKEHIFWAKLADATALK</sequence>
<comment type="caution">
    <text evidence="13">The sequence shown here is derived from an EMBL/GenBank/DDBJ whole genome shotgun (WGS) entry which is preliminary data.</text>
</comment>
<dbReference type="InterPro" id="IPR003591">
    <property type="entry name" value="Leu-rich_rpt_typical-subtyp"/>
</dbReference>
<evidence type="ECO:0000313" key="13">
    <source>
        <dbReference type="EMBL" id="KAK3103227.1"/>
    </source>
</evidence>
<dbReference type="Gene3D" id="3.80.10.10">
    <property type="entry name" value="Ribonuclease Inhibitor"/>
    <property type="match status" value="1"/>
</dbReference>
<dbReference type="PROSITE" id="PS50104">
    <property type="entry name" value="TIR"/>
    <property type="match status" value="1"/>
</dbReference>
<gene>
    <name evidence="13" type="ORF">FSP39_017571</name>
</gene>
<feature type="transmembrane region" description="Helical" evidence="11">
    <location>
        <begin position="553"/>
        <end position="576"/>
    </location>
</feature>
<name>A0AA88YL79_PINIB</name>
<keyword evidence="9" id="KW-0675">Receptor</keyword>
<dbReference type="InterPro" id="IPR001611">
    <property type="entry name" value="Leu-rich_rpt"/>
</dbReference>
<dbReference type="GO" id="GO:0038023">
    <property type="term" value="F:signaling receptor activity"/>
    <property type="evidence" value="ECO:0007669"/>
    <property type="project" value="TreeGrafter"/>
</dbReference>
<dbReference type="InterPro" id="IPR035897">
    <property type="entry name" value="Toll_tir_struct_dom_sf"/>
</dbReference>
<evidence type="ECO:0000259" key="12">
    <source>
        <dbReference type="PROSITE" id="PS50104"/>
    </source>
</evidence>
<keyword evidence="3" id="KW-0433">Leucine-rich repeat</keyword>
<dbReference type="PANTHER" id="PTHR24365">
    <property type="entry name" value="TOLL-LIKE RECEPTOR"/>
    <property type="match status" value="1"/>
</dbReference>
<dbReference type="InterPro" id="IPR000157">
    <property type="entry name" value="TIR_dom"/>
</dbReference>
<dbReference type="EMBL" id="VSWD01000005">
    <property type="protein sequence ID" value="KAK3103227.1"/>
    <property type="molecule type" value="Genomic_DNA"/>
</dbReference>
<evidence type="ECO:0000256" key="9">
    <source>
        <dbReference type="ARBA" id="ARBA00023170"/>
    </source>
</evidence>
<evidence type="ECO:0000256" key="1">
    <source>
        <dbReference type="ARBA" id="ARBA00004167"/>
    </source>
</evidence>
<dbReference type="Pfam" id="PF13855">
    <property type="entry name" value="LRR_8"/>
    <property type="match status" value="2"/>
</dbReference>
<evidence type="ECO:0000256" key="3">
    <source>
        <dbReference type="ARBA" id="ARBA00022614"/>
    </source>
</evidence>
<dbReference type="PROSITE" id="PS51450">
    <property type="entry name" value="LRR"/>
    <property type="match status" value="1"/>
</dbReference>
<evidence type="ECO:0000256" key="2">
    <source>
        <dbReference type="ARBA" id="ARBA00009634"/>
    </source>
</evidence>
<dbReference type="AlphaFoldDB" id="A0AA88YL79"/>
<dbReference type="SMART" id="SM00369">
    <property type="entry name" value="LRR_TYP"/>
    <property type="match status" value="4"/>
</dbReference>
<evidence type="ECO:0000256" key="11">
    <source>
        <dbReference type="SAM" id="Phobius"/>
    </source>
</evidence>
<dbReference type="InterPro" id="IPR032675">
    <property type="entry name" value="LRR_dom_sf"/>
</dbReference>
<dbReference type="GO" id="GO:0005886">
    <property type="term" value="C:plasma membrane"/>
    <property type="evidence" value="ECO:0007669"/>
    <property type="project" value="TreeGrafter"/>
</dbReference>
<keyword evidence="5" id="KW-0732">Signal</keyword>
<proteinExistence type="inferred from homology"/>
<keyword evidence="7 11" id="KW-1133">Transmembrane helix</keyword>
<protein>
    <recommendedName>
        <fullName evidence="12">TIR domain-containing protein</fullName>
    </recommendedName>
</protein>
<feature type="domain" description="TIR" evidence="12">
    <location>
        <begin position="604"/>
        <end position="747"/>
    </location>
</feature>
<dbReference type="GO" id="GO:0007165">
    <property type="term" value="P:signal transduction"/>
    <property type="evidence" value="ECO:0007669"/>
    <property type="project" value="InterPro"/>
</dbReference>
<organism evidence="13 14">
    <name type="scientific">Pinctada imbricata</name>
    <name type="common">Atlantic pearl-oyster</name>
    <name type="synonym">Pinctada martensii</name>
    <dbReference type="NCBI Taxonomy" id="66713"/>
    <lineage>
        <taxon>Eukaryota</taxon>
        <taxon>Metazoa</taxon>
        <taxon>Spiralia</taxon>
        <taxon>Lophotrochozoa</taxon>
        <taxon>Mollusca</taxon>
        <taxon>Bivalvia</taxon>
        <taxon>Autobranchia</taxon>
        <taxon>Pteriomorphia</taxon>
        <taxon>Pterioida</taxon>
        <taxon>Pterioidea</taxon>
        <taxon>Pteriidae</taxon>
        <taxon>Pinctada</taxon>
    </lineage>
</organism>
<keyword evidence="14" id="KW-1185">Reference proteome</keyword>
<comment type="subcellular location">
    <subcellularLocation>
        <location evidence="1">Membrane</location>
        <topology evidence="1">Single-pass membrane protein</topology>
    </subcellularLocation>
</comment>
<keyword evidence="6" id="KW-0677">Repeat</keyword>
<evidence type="ECO:0000313" key="14">
    <source>
        <dbReference type="Proteomes" id="UP001186944"/>
    </source>
</evidence>
<evidence type="ECO:0000256" key="6">
    <source>
        <dbReference type="ARBA" id="ARBA00022737"/>
    </source>
</evidence>
<keyword evidence="10" id="KW-0325">Glycoprotein</keyword>
<keyword evidence="8 11" id="KW-0472">Membrane</keyword>
<dbReference type="Proteomes" id="UP001186944">
    <property type="component" value="Unassembled WGS sequence"/>
</dbReference>
<dbReference type="PANTHER" id="PTHR24365:SF541">
    <property type="entry name" value="PROTEIN TOLL-RELATED"/>
    <property type="match status" value="1"/>
</dbReference>
<evidence type="ECO:0000256" key="4">
    <source>
        <dbReference type="ARBA" id="ARBA00022692"/>
    </source>
</evidence>
<dbReference type="SUPFAM" id="SSF52058">
    <property type="entry name" value="L domain-like"/>
    <property type="match status" value="3"/>
</dbReference>
<accession>A0AA88YL79</accession>
<evidence type="ECO:0000256" key="8">
    <source>
        <dbReference type="ARBA" id="ARBA00023136"/>
    </source>
</evidence>
<reference evidence="13" key="1">
    <citation type="submission" date="2019-08" db="EMBL/GenBank/DDBJ databases">
        <title>The improved chromosome-level genome for the pearl oyster Pinctada fucata martensii using PacBio sequencing and Hi-C.</title>
        <authorList>
            <person name="Zheng Z."/>
        </authorList>
    </citation>
    <scope>NUCLEOTIDE SEQUENCE</scope>
    <source>
        <strain evidence="13">ZZ-2019</strain>
        <tissue evidence="13">Adductor muscle</tissue>
    </source>
</reference>